<sequence>MNGLNASVNAGWYTFSNLGPLTTTYTPSAHCTASDQMVLGYLNTMPKYGGNVYGEWNVQCTTEISYGADCMPTTTEASTTTPAAFTGTTEEEYEEYLDAEIEWEGYEVYYSPGLYCPKGWTTIGMIGRDAGDKTTSSGILSPLVSTTQTENPMTSGYYDYEDPASVMKSILEPRQTMALCCPSGMTADTAGACYSFVQDYTPTYGCQVYTGYNYEYGSSTVTYVDFTDSGVTRTTVVEAPTETISRVTTDTTRLDPDQTRYSGLIAVPVITLLYHEEDVAAATGTAGADSESASENSLSGWDGLGSVVGIWVAAAALGAAMVLPW</sequence>
<keyword evidence="2" id="KW-1185">Reference proteome</keyword>
<reference evidence="1 2" key="1">
    <citation type="submission" date="2024-07" db="EMBL/GenBank/DDBJ databases">
        <title>Section-level genome sequencing and comparative genomics of Aspergillus sections Usti and Cavernicolus.</title>
        <authorList>
            <consortium name="Lawrence Berkeley National Laboratory"/>
            <person name="Nybo J.L."/>
            <person name="Vesth T.C."/>
            <person name="Theobald S."/>
            <person name="Frisvad J.C."/>
            <person name="Larsen T.O."/>
            <person name="Kjaerboelling I."/>
            <person name="Rothschild-Mancinelli K."/>
            <person name="Lyhne E.K."/>
            <person name="Kogle M.E."/>
            <person name="Barry K."/>
            <person name="Clum A."/>
            <person name="Na H."/>
            <person name="Ledsgaard L."/>
            <person name="Lin J."/>
            <person name="Lipzen A."/>
            <person name="Kuo A."/>
            <person name="Riley R."/>
            <person name="Mondo S."/>
            <person name="Labutti K."/>
            <person name="Haridas S."/>
            <person name="Pangalinan J."/>
            <person name="Salamov A.A."/>
            <person name="Simmons B.A."/>
            <person name="Magnuson J.K."/>
            <person name="Chen J."/>
            <person name="Drula E."/>
            <person name="Henrissat B."/>
            <person name="Wiebenga A."/>
            <person name="Lubbers R.J."/>
            <person name="Gomes A.C."/>
            <person name="Makela M.R."/>
            <person name="Stajich J."/>
            <person name="Grigoriev I.V."/>
            <person name="Mortensen U.H."/>
            <person name="De Vries R.P."/>
            <person name="Baker S.E."/>
            <person name="Andersen M.R."/>
        </authorList>
    </citation>
    <scope>NUCLEOTIDE SEQUENCE [LARGE SCALE GENOMIC DNA]</scope>
    <source>
        <strain evidence="1 2">CBS 209.92</strain>
    </source>
</reference>
<evidence type="ECO:0000313" key="2">
    <source>
        <dbReference type="Proteomes" id="UP001610563"/>
    </source>
</evidence>
<protein>
    <submittedName>
        <fullName evidence="1">Uncharacterized protein</fullName>
    </submittedName>
</protein>
<gene>
    <name evidence="1" type="ORF">BJX66DRAFT_328201</name>
</gene>
<dbReference type="EMBL" id="JBFTWV010000106">
    <property type="protein sequence ID" value="KAL2786959.1"/>
    <property type="molecule type" value="Genomic_DNA"/>
</dbReference>
<organism evidence="1 2">
    <name type="scientific">Aspergillus keveii</name>
    <dbReference type="NCBI Taxonomy" id="714993"/>
    <lineage>
        <taxon>Eukaryota</taxon>
        <taxon>Fungi</taxon>
        <taxon>Dikarya</taxon>
        <taxon>Ascomycota</taxon>
        <taxon>Pezizomycotina</taxon>
        <taxon>Eurotiomycetes</taxon>
        <taxon>Eurotiomycetidae</taxon>
        <taxon>Eurotiales</taxon>
        <taxon>Aspergillaceae</taxon>
        <taxon>Aspergillus</taxon>
        <taxon>Aspergillus subgen. Nidulantes</taxon>
    </lineage>
</organism>
<dbReference type="Proteomes" id="UP001610563">
    <property type="component" value="Unassembled WGS sequence"/>
</dbReference>
<comment type="caution">
    <text evidence="1">The sequence shown here is derived from an EMBL/GenBank/DDBJ whole genome shotgun (WGS) entry which is preliminary data.</text>
</comment>
<name>A0ABR4FUQ9_9EURO</name>
<accession>A0ABR4FUQ9</accession>
<proteinExistence type="predicted"/>
<evidence type="ECO:0000313" key="1">
    <source>
        <dbReference type="EMBL" id="KAL2786959.1"/>
    </source>
</evidence>